<name>C6LB04_9FIRM</name>
<sequence length="123" mass="14142">MNPEKIENTEMLYRAVRISDPDGFISGKPTAALFMDEKGVSVDRDGERTEQEIVETFRKRFGRRNDYHTAVKIGAGTCRSVETCPYPVGNKKNIYHAEIWESEDERRVSLFKAIRLAQLCKEV</sequence>
<dbReference type="Proteomes" id="UP000005561">
    <property type="component" value="Unassembled WGS sequence"/>
</dbReference>
<dbReference type="EMBL" id="ACCL02000003">
    <property type="protein sequence ID" value="EET62135.1"/>
    <property type="molecule type" value="Genomic_DNA"/>
</dbReference>
<dbReference type="STRING" id="168384.SAMN05660368_01282"/>
<evidence type="ECO:0000313" key="1">
    <source>
        <dbReference type="EMBL" id="EET62135.1"/>
    </source>
</evidence>
<dbReference type="AlphaFoldDB" id="C6LB04"/>
<dbReference type="OrthoDB" id="2046740at2"/>
<accession>C6LB04</accession>
<gene>
    <name evidence="1" type="ORF">BRYFOR_05799</name>
</gene>
<proteinExistence type="predicted"/>
<keyword evidence="2" id="KW-1185">Reference proteome</keyword>
<comment type="caution">
    <text evidence="1">The sequence shown here is derived from an EMBL/GenBank/DDBJ whole genome shotgun (WGS) entry which is preliminary data.</text>
</comment>
<organism evidence="1 2">
    <name type="scientific">Marvinbryantia formatexigens DSM 14469</name>
    <dbReference type="NCBI Taxonomy" id="478749"/>
    <lineage>
        <taxon>Bacteria</taxon>
        <taxon>Bacillati</taxon>
        <taxon>Bacillota</taxon>
        <taxon>Clostridia</taxon>
        <taxon>Lachnospirales</taxon>
        <taxon>Lachnospiraceae</taxon>
        <taxon>Marvinbryantia</taxon>
    </lineage>
</organism>
<dbReference type="RefSeq" id="WP_006860596.1">
    <property type="nucleotide sequence ID" value="NZ_ACCL02000003.1"/>
</dbReference>
<evidence type="ECO:0000313" key="2">
    <source>
        <dbReference type="Proteomes" id="UP000005561"/>
    </source>
</evidence>
<protein>
    <submittedName>
        <fullName evidence="1">Uncharacterized protein</fullName>
    </submittedName>
</protein>
<reference evidence="1" key="1">
    <citation type="submission" date="2009-07" db="EMBL/GenBank/DDBJ databases">
        <authorList>
            <person name="Weinstock G."/>
            <person name="Sodergren E."/>
            <person name="Clifton S."/>
            <person name="Fulton L."/>
            <person name="Fulton B."/>
            <person name="Courtney L."/>
            <person name="Fronick C."/>
            <person name="Harrison M."/>
            <person name="Strong C."/>
            <person name="Farmer C."/>
            <person name="Delahaunty K."/>
            <person name="Markovic C."/>
            <person name="Hall O."/>
            <person name="Minx P."/>
            <person name="Tomlinson C."/>
            <person name="Mitreva M."/>
            <person name="Nelson J."/>
            <person name="Hou S."/>
            <person name="Wollam A."/>
            <person name="Pepin K.H."/>
            <person name="Johnson M."/>
            <person name="Bhonagiri V."/>
            <person name="Nash W.E."/>
            <person name="Warren W."/>
            <person name="Chinwalla A."/>
            <person name="Mardis E.R."/>
            <person name="Wilson R.K."/>
        </authorList>
    </citation>
    <scope>NUCLEOTIDE SEQUENCE [LARGE SCALE GENOMIC DNA]</scope>
    <source>
        <strain evidence="1">DSM 14469</strain>
    </source>
</reference>